<dbReference type="Proteomes" id="UP000017746">
    <property type="component" value="Chromosome"/>
</dbReference>
<protein>
    <recommendedName>
        <fullName evidence="2">AB hydrolase-1 domain-containing protein</fullName>
    </recommendedName>
</protein>
<keyword evidence="1" id="KW-0812">Transmembrane</keyword>
<dbReference type="OrthoDB" id="9135783at2"/>
<evidence type="ECO:0000256" key="1">
    <source>
        <dbReference type="SAM" id="Phobius"/>
    </source>
</evidence>
<dbReference type="eggNOG" id="COG2267">
    <property type="taxonomic scope" value="Bacteria"/>
</dbReference>
<dbReference type="RefSeq" id="WP_023361252.1">
    <property type="nucleotide sequence ID" value="NC_022657.1"/>
</dbReference>
<keyword evidence="1" id="KW-1133">Transmembrane helix</keyword>
<dbReference type="SUPFAM" id="SSF53474">
    <property type="entry name" value="alpha/beta-Hydrolases"/>
    <property type="match status" value="1"/>
</dbReference>
<sequence length="237" mass="24795">MTSRRTRNGSTPTVLLVHDAFSDTGVWAGTVRAGRGLRTEIVAVPNPLRGLASDAAYLASAVAEYDAPVLLVGHGYGGAVVSVAAVSAANVVGVVYLAAFLPDRTRAIVDILRDAAAHRFLAALRPYRSGSETELYLDRRDYPAVLAADLDPADAAVAAALQRPVRASAFEERPVEVASVPSWYLIASADRVLDVPTQRSLAAGSISTEVDASHSLPLSRPVAVAELLGTALSQGVR</sequence>
<feature type="domain" description="AB hydrolase-1" evidence="2">
    <location>
        <begin position="14"/>
        <end position="226"/>
    </location>
</feature>
<dbReference type="PANTHER" id="PTHR37017:SF11">
    <property type="entry name" value="ESTERASE_LIPASE_THIOESTERASE DOMAIN-CONTAINING PROTEIN"/>
    <property type="match status" value="1"/>
</dbReference>
<dbReference type="Pfam" id="PF12697">
    <property type="entry name" value="Abhydrolase_6"/>
    <property type="match status" value="1"/>
</dbReference>
<dbReference type="InterPro" id="IPR000073">
    <property type="entry name" value="AB_hydrolase_1"/>
</dbReference>
<proteinExistence type="predicted"/>
<evidence type="ECO:0000313" key="4">
    <source>
        <dbReference type="Proteomes" id="UP000017746"/>
    </source>
</evidence>
<dbReference type="KEGG" id="afs:AFR_14555"/>
<dbReference type="AlphaFoldDB" id="U5VW34"/>
<accession>U5VW34</accession>
<organism evidence="3 4">
    <name type="scientific">Actinoplanes friuliensis DSM 7358</name>
    <dbReference type="NCBI Taxonomy" id="1246995"/>
    <lineage>
        <taxon>Bacteria</taxon>
        <taxon>Bacillati</taxon>
        <taxon>Actinomycetota</taxon>
        <taxon>Actinomycetes</taxon>
        <taxon>Micromonosporales</taxon>
        <taxon>Micromonosporaceae</taxon>
        <taxon>Actinoplanes</taxon>
    </lineage>
</organism>
<dbReference type="InterPro" id="IPR052897">
    <property type="entry name" value="Sec-Metab_Biosynth_Hydrolase"/>
</dbReference>
<evidence type="ECO:0000313" key="3">
    <source>
        <dbReference type="EMBL" id="AGZ41193.1"/>
    </source>
</evidence>
<name>U5VW34_9ACTN</name>
<dbReference type="PATRIC" id="fig|1246995.3.peg.2956"/>
<dbReference type="PANTHER" id="PTHR37017">
    <property type="entry name" value="AB HYDROLASE-1 DOMAIN-CONTAINING PROTEIN-RELATED"/>
    <property type="match status" value="1"/>
</dbReference>
<keyword evidence="1" id="KW-0472">Membrane</keyword>
<dbReference type="HOGENOM" id="CLU_046066_2_0_11"/>
<dbReference type="STRING" id="1246995.AFR_14555"/>
<dbReference type="Gene3D" id="3.40.50.1820">
    <property type="entry name" value="alpha/beta hydrolase"/>
    <property type="match status" value="1"/>
</dbReference>
<dbReference type="GO" id="GO:0003824">
    <property type="term" value="F:catalytic activity"/>
    <property type="evidence" value="ECO:0007669"/>
    <property type="project" value="UniProtKB-ARBA"/>
</dbReference>
<evidence type="ECO:0000259" key="2">
    <source>
        <dbReference type="Pfam" id="PF12697"/>
    </source>
</evidence>
<keyword evidence="4" id="KW-1185">Reference proteome</keyword>
<dbReference type="EMBL" id="CP006272">
    <property type="protein sequence ID" value="AGZ41193.1"/>
    <property type="molecule type" value="Genomic_DNA"/>
</dbReference>
<reference evidence="3 4" key="1">
    <citation type="journal article" date="2014" name="J. Biotechnol.">
        <title>Complete genome sequence of the actinobacterium Actinoplanes friuliensis HAG 010964, producer of the lipopeptide antibiotic friulimycin.</title>
        <authorList>
            <person name="Ruckert C."/>
            <person name="Szczepanowski R."/>
            <person name="Albersmeier A."/>
            <person name="Goesmann A."/>
            <person name="Fischer N."/>
            <person name="Steinkamper A."/>
            <person name="Puhler A."/>
            <person name="Biener R."/>
            <person name="Schwartz D."/>
            <person name="Kalinowski J."/>
        </authorList>
    </citation>
    <scope>NUCLEOTIDE SEQUENCE [LARGE SCALE GENOMIC DNA]</scope>
    <source>
        <strain evidence="3 4">DSM 7358</strain>
    </source>
</reference>
<gene>
    <name evidence="3" type="ORF">AFR_14555</name>
</gene>
<dbReference type="InterPro" id="IPR029058">
    <property type="entry name" value="AB_hydrolase_fold"/>
</dbReference>
<feature type="transmembrane region" description="Helical" evidence="1">
    <location>
        <begin position="76"/>
        <end position="101"/>
    </location>
</feature>